<keyword evidence="3" id="KW-1185">Reference proteome</keyword>
<name>A0ABT8D4B0_9RHOB</name>
<dbReference type="EMBL" id="JAUFRC010000001">
    <property type="protein sequence ID" value="MDN3711628.1"/>
    <property type="molecule type" value="Genomic_DNA"/>
</dbReference>
<sequence>MDLTRNTPSALLTALSGPFFYPVVLVDLDWPGRGCAPIAMRAISASAGRPSPASGPSARSAHRPRG</sequence>
<dbReference type="Proteomes" id="UP001243846">
    <property type="component" value="Unassembled WGS sequence"/>
</dbReference>
<organism evidence="2 3">
    <name type="scientific">Paracoccus cavernae</name>
    <dbReference type="NCBI Taxonomy" id="1571207"/>
    <lineage>
        <taxon>Bacteria</taxon>
        <taxon>Pseudomonadati</taxon>
        <taxon>Pseudomonadota</taxon>
        <taxon>Alphaproteobacteria</taxon>
        <taxon>Rhodobacterales</taxon>
        <taxon>Paracoccaceae</taxon>
        <taxon>Paracoccus</taxon>
    </lineage>
</organism>
<protein>
    <submittedName>
        <fullName evidence="2">Uncharacterized protein</fullName>
    </submittedName>
</protein>
<accession>A0ABT8D4B0</accession>
<feature type="compositionally biased region" description="Low complexity" evidence="1">
    <location>
        <begin position="45"/>
        <end position="59"/>
    </location>
</feature>
<evidence type="ECO:0000313" key="3">
    <source>
        <dbReference type="Proteomes" id="UP001243846"/>
    </source>
</evidence>
<comment type="caution">
    <text evidence="2">The sequence shown here is derived from an EMBL/GenBank/DDBJ whole genome shotgun (WGS) entry which is preliminary data.</text>
</comment>
<gene>
    <name evidence="2" type="ORF">QWZ10_06960</name>
</gene>
<evidence type="ECO:0000256" key="1">
    <source>
        <dbReference type="SAM" id="MobiDB-lite"/>
    </source>
</evidence>
<reference evidence="3" key="1">
    <citation type="journal article" date="2019" name="Int. J. Syst. Evol. Microbiol.">
        <title>The Global Catalogue of Microorganisms (GCM) 10K type strain sequencing project: providing services to taxonomists for standard genome sequencing and annotation.</title>
        <authorList>
            <consortium name="The Broad Institute Genomics Platform"/>
            <consortium name="The Broad Institute Genome Sequencing Center for Infectious Disease"/>
            <person name="Wu L."/>
            <person name="Ma J."/>
        </authorList>
    </citation>
    <scope>NUCLEOTIDE SEQUENCE [LARGE SCALE GENOMIC DNA]</scope>
    <source>
        <strain evidence="3">CECT 8482</strain>
    </source>
</reference>
<proteinExistence type="predicted"/>
<evidence type="ECO:0000313" key="2">
    <source>
        <dbReference type="EMBL" id="MDN3711628.1"/>
    </source>
</evidence>
<feature type="region of interest" description="Disordered" evidence="1">
    <location>
        <begin position="45"/>
        <end position="66"/>
    </location>
</feature>